<dbReference type="InterPro" id="IPR036291">
    <property type="entry name" value="NAD(P)-bd_dom_sf"/>
</dbReference>
<dbReference type="PANTHER" id="PTHR43482">
    <property type="entry name" value="PROTEIN AST1-RELATED"/>
    <property type="match status" value="1"/>
</dbReference>
<dbReference type="AlphaFoldDB" id="A0A7J0C6E5"/>
<accession>A0A7J0C6E5</accession>
<dbReference type="CDD" id="cd05289">
    <property type="entry name" value="MDR_like_2"/>
    <property type="match status" value="1"/>
</dbReference>
<dbReference type="Gene3D" id="3.90.180.10">
    <property type="entry name" value="Medium-chain alcohol dehydrogenases, catalytic domain"/>
    <property type="match status" value="1"/>
</dbReference>
<protein>
    <submittedName>
        <fullName evidence="2">NADPH:quinone reductase</fullName>
    </submittedName>
</protein>
<proteinExistence type="predicted"/>
<evidence type="ECO:0000313" key="2">
    <source>
        <dbReference type="EMBL" id="GFM98105.1"/>
    </source>
</evidence>
<comment type="caution">
    <text evidence="2">The sequence shown here is derived from an EMBL/GenBank/DDBJ whole genome shotgun (WGS) entry which is preliminary data.</text>
</comment>
<dbReference type="InterPro" id="IPR013154">
    <property type="entry name" value="ADH-like_N"/>
</dbReference>
<keyword evidence="3" id="KW-1185">Reference proteome</keyword>
<gene>
    <name evidence="2" type="ORF">Sfulv_29160</name>
</gene>
<dbReference type="EMBL" id="BLWC01000001">
    <property type="protein sequence ID" value="GFM98105.1"/>
    <property type="molecule type" value="Genomic_DNA"/>
</dbReference>
<sequence>MRSRAGRATVGIVTVGGDWEVLPMRAIAVSAFRAEPGPVEVPKPEPAAGEVRVKIEYAALNPHDWQSPDASWSAADRPVFPLVIGVDFAGRVDMIGSGDNPFRVGDPVLGRVGTAVRRAGTYCEYVCVPQDSPIVLSPRDLAPRDAAALPSAGMAAAQLLKAAAVRPGGRLLVIGAAGGVGSCLTQLAAARDVRVIAAVRGDERTRMGALGATATIDTTVWAGALEAAVRETCPDGVDALVDLVSTDPASFAAHAALVRRGGVALSSRGAAGPPTAPAGARCADFRLIPTAVLLSTLAKASASGALSVPIDVELPLEKAPRALAENRAGGARGKTLFVL</sequence>
<dbReference type="Pfam" id="PF13602">
    <property type="entry name" value="ADH_zinc_N_2"/>
    <property type="match status" value="1"/>
</dbReference>
<name>A0A7J0C6E5_9ACTN</name>
<dbReference type="SUPFAM" id="SSF50129">
    <property type="entry name" value="GroES-like"/>
    <property type="match status" value="1"/>
</dbReference>
<dbReference type="Proteomes" id="UP000498980">
    <property type="component" value="Unassembled WGS sequence"/>
</dbReference>
<dbReference type="InterPro" id="IPR011032">
    <property type="entry name" value="GroES-like_sf"/>
</dbReference>
<evidence type="ECO:0000313" key="3">
    <source>
        <dbReference type="Proteomes" id="UP000498980"/>
    </source>
</evidence>
<organism evidence="2 3">
    <name type="scientific">Streptomyces fulvorobeus</name>
    <dbReference type="NCBI Taxonomy" id="284028"/>
    <lineage>
        <taxon>Bacteria</taxon>
        <taxon>Bacillati</taxon>
        <taxon>Actinomycetota</taxon>
        <taxon>Actinomycetes</taxon>
        <taxon>Kitasatosporales</taxon>
        <taxon>Streptomycetaceae</taxon>
        <taxon>Streptomyces</taxon>
    </lineage>
</organism>
<dbReference type="InterPro" id="IPR020843">
    <property type="entry name" value="ER"/>
</dbReference>
<dbReference type="SMART" id="SM00829">
    <property type="entry name" value="PKS_ER"/>
    <property type="match status" value="1"/>
</dbReference>
<dbReference type="Pfam" id="PF08240">
    <property type="entry name" value="ADH_N"/>
    <property type="match status" value="1"/>
</dbReference>
<evidence type="ECO:0000259" key="1">
    <source>
        <dbReference type="SMART" id="SM00829"/>
    </source>
</evidence>
<feature type="domain" description="Enoyl reductase (ER)" evidence="1">
    <location>
        <begin position="28"/>
        <end position="337"/>
    </location>
</feature>
<dbReference type="Gene3D" id="3.40.50.720">
    <property type="entry name" value="NAD(P)-binding Rossmann-like Domain"/>
    <property type="match status" value="1"/>
</dbReference>
<dbReference type="PANTHER" id="PTHR43482:SF1">
    <property type="entry name" value="PROTEIN AST1-RELATED"/>
    <property type="match status" value="1"/>
</dbReference>
<dbReference type="SUPFAM" id="SSF51735">
    <property type="entry name" value="NAD(P)-binding Rossmann-fold domains"/>
    <property type="match status" value="1"/>
</dbReference>
<reference evidence="2 3" key="1">
    <citation type="submission" date="2020-05" db="EMBL/GenBank/DDBJ databases">
        <title>Whole genome shotgun sequence of Streptomyces fulvorobeus NBRC 15897.</title>
        <authorList>
            <person name="Komaki H."/>
            <person name="Tamura T."/>
        </authorList>
    </citation>
    <scope>NUCLEOTIDE SEQUENCE [LARGE SCALE GENOMIC DNA]</scope>
    <source>
        <strain evidence="2 3">NBRC 15897</strain>
    </source>
</reference>
<dbReference type="GO" id="GO:0016491">
    <property type="term" value="F:oxidoreductase activity"/>
    <property type="evidence" value="ECO:0007669"/>
    <property type="project" value="InterPro"/>
</dbReference>
<dbReference type="InterPro" id="IPR052585">
    <property type="entry name" value="Lipid_raft_assoc_Zn_ADH"/>
</dbReference>